<keyword evidence="2" id="KW-0547">Nucleotide-binding</keyword>
<gene>
    <name evidence="6" type="ORF">MGAL_10B069979</name>
</gene>
<dbReference type="OrthoDB" id="242257at2759"/>
<comment type="caution">
    <text evidence="6">The sequence shown here is derived from an EMBL/GenBank/DDBJ whole genome shotgun (WGS) entry which is preliminary data.</text>
</comment>
<dbReference type="InterPro" id="IPR016064">
    <property type="entry name" value="NAD/diacylglycerol_kinase_sf"/>
</dbReference>
<reference evidence="6" key="1">
    <citation type="submission" date="2018-11" db="EMBL/GenBank/DDBJ databases">
        <authorList>
            <person name="Alioto T."/>
            <person name="Alioto T."/>
        </authorList>
    </citation>
    <scope>NUCLEOTIDE SEQUENCE</scope>
</reference>
<evidence type="ECO:0000259" key="5">
    <source>
        <dbReference type="Pfam" id="PF00609"/>
    </source>
</evidence>
<evidence type="ECO:0000256" key="1">
    <source>
        <dbReference type="ARBA" id="ARBA00022679"/>
    </source>
</evidence>
<dbReference type="GO" id="GO:0004143">
    <property type="term" value="F:ATP-dependent diacylglycerol kinase activity"/>
    <property type="evidence" value="ECO:0007669"/>
    <property type="project" value="UniProtKB-EC"/>
</dbReference>
<dbReference type="Pfam" id="PF00609">
    <property type="entry name" value="DAGK_acc"/>
    <property type="match status" value="1"/>
</dbReference>
<evidence type="ECO:0000256" key="2">
    <source>
        <dbReference type="ARBA" id="ARBA00022741"/>
    </source>
</evidence>
<proteinExistence type="predicted"/>
<dbReference type="InterPro" id="IPR000756">
    <property type="entry name" value="Diacylglycerol_kin_accessory"/>
</dbReference>
<feature type="domain" description="Diacylglycerol kinase accessory" evidence="5">
    <location>
        <begin position="1"/>
        <end position="49"/>
    </location>
</feature>
<dbReference type="Proteomes" id="UP000596742">
    <property type="component" value="Unassembled WGS sequence"/>
</dbReference>
<dbReference type="AlphaFoldDB" id="A0A8B6EVL7"/>
<keyword evidence="4" id="KW-0067">ATP-binding</keyword>
<accession>A0A8B6EVL7</accession>
<evidence type="ECO:0000313" key="6">
    <source>
        <dbReference type="EMBL" id="VDI39523.1"/>
    </source>
</evidence>
<sequence length="146" mass="16633">MIEVVGLENSMHMGQVYAGLRSSGKRLAQCNHVVIRTRKRFPMQIDGEPWLQPPCTINITHKNQVPMLMGPPSSVHLLNTIHNQRAASYIDIEYAVVMGTSCWSASLHQAKEDKRETSFYSQHNHTNFVKKRKILLMVYVRGQTGD</sequence>
<evidence type="ECO:0000256" key="4">
    <source>
        <dbReference type="ARBA" id="ARBA00022840"/>
    </source>
</evidence>
<name>A0A8B6EVL7_MYTGA</name>
<dbReference type="GO" id="GO:0005886">
    <property type="term" value="C:plasma membrane"/>
    <property type="evidence" value="ECO:0007669"/>
    <property type="project" value="TreeGrafter"/>
</dbReference>
<evidence type="ECO:0000256" key="3">
    <source>
        <dbReference type="ARBA" id="ARBA00022777"/>
    </source>
</evidence>
<keyword evidence="1 6" id="KW-0808">Transferase</keyword>
<dbReference type="GO" id="GO:0005524">
    <property type="term" value="F:ATP binding"/>
    <property type="evidence" value="ECO:0007669"/>
    <property type="project" value="UniProtKB-KW"/>
</dbReference>
<dbReference type="Gene3D" id="2.60.200.40">
    <property type="match status" value="1"/>
</dbReference>
<dbReference type="InterPro" id="IPR037607">
    <property type="entry name" value="DGK"/>
</dbReference>
<dbReference type="PANTHER" id="PTHR11255">
    <property type="entry name" value="DIACYLGLYCEROL KINASE"/>
    <property type="match status" value="1"/>
</dbReference>
<organism evidence="6 7">
    <name type="scientific">Mytilus galloprovincialis</name>
    <name type="common">Mediterranean mussel</name>
    <dbReference type="NCBI Taxonomy" id="29158"/>
    <lineage>
        <taxon>Eukaryota</taxon>
        <taxon>Metazoa</taxon>
        <taxon>Spiralia</taxon>
        <taxon>Lophotrochozoa</taxon>
        <taxon>Mollusca</taxon>
        <taxon>Bivalvia</taxon>
        <taxon>Autobranchia</taxon>
        <taxon>Pteriomorphia</taxon>
        <taxon>Mytilida</taxon>
        <taxon>Mytiloidea</taxon>
        <taxon>Mytilidae</taxon>
        <taxon>Mytilinae</taxon>
        <taxon>Mytilus</taxon>
    </lineage>
</organism>
<keyword evidence="3 6" id="KW-0418">Kinase</keyword>
<evidence type="ECO:0000313" key="7">
    <source>
        <dbReference type="Proteomes" id="UP000596742"/>
    </source>
</evidence>
<keyword evidence="7" id="KW-1185">Reference proteome</keyword>
<dbReference type="SUPFAM" id="SSF111331">
    <property type="entry name" value="NAD kinase/diacylglycerol kinase-like"/>
    <property type="match status" value="1"/>
</dbReference>
<protein>
    <submittedName>
        <fullName evidence="6">Diacylglycerol kinase (ATP)</fullName>
        <ecNumber evidence="6">2.7.1.107</ecNumber>
    </submittedName>
</protein>
<dbReference type="EC" id="2.7.1.107" evidence="6"/>
<dbReference type="PANTHER" id="PTHR11255:SF48">
    <property type="entry name" value="DIACYLGLYCEROL KINASE 1"/>
    <property type="match status" value="1"/>
</dbReference>
<dbReference type="EMBL" id="UYJE01005692">
    <property type="protein sequence ID" value="VDI39523.1"/>
    <property type="molecule type" value="Genomic_DNA"/>
</dbReference>
<dbReference type="GO" id="GO:0007200">
    <property type="term" value="P:phospholipase C-activating G protein-coupled receptor signaling pathway"/>
    <property type="evidence" value="ECO:0007669"/>
    <property type="project" value="InterPro"/>
</dbReference>